<evidence type="ECO:0000313" key="3">
    <source>
        <dbReference type="Proteomes" id="UP000579945"/>
    </source>
</evidence>
<comment type="caution">
    <text evidence="2">The sequence shown here is derived from an EMBL/GenBank/DDBJ whole genome shotgun (WGS) entry which is preliminary data.</text>
</comment>
<keyword evidence="3" id="KW-1185">Reference proteome</keyword>
<accession>A0A7W5VK26</accession>
<dbReference type="Proteomes" id="UP000579945">
    <property type="component" value="Unassembled WGS sequence"/>
</dbReference>
<name>A0A7W5VK26_9ACTN</name>
<sequence>MAEERKKPVAKSGKAKKATIKATRAAKNAKRESTRKPEAE</sequence>
<feature type="compositionally biased region" description="Basic and acidic residues" evidence="1">
    <location>
        <begin position="29"/>
        <end position="40"/>
    </location>
</feature>
<reference evidence="2 3" key="1">
    <citation type="submission" date="2020-08" db="EMBL/GenBank/DDBJ databases">
        <title>Sequencing the genomes of 1000 actinobacteria strains.</title>
        <authorList>
            <person name="Klenk H.-P."/>
        </authorList>
    </citation>
    <scope>NUCLEOTIDE SEQUENCE [LARGE SCALE GENOMIC DNA]</scope>
    <source>
        <strain evidence="2 3">DSM 44320</strain>
    </source>
</reference>
<feature type="region of interest" description="Disordered" evidence="1">
    <location>
        <begin position="1"/>
        <end position="40"/>
    </location>
</feature>
<evidence type="ECO:0000313" key="2">
    <source>
        <dbReference type="EMBL" id="MBB3733024.1"/>
    </source>
</evidence>
<proteinExistence type="predicted"/>
<dbReference type="EMBL" id="JACIBV010000002">
    <property type="protein sequence ID" value="MBB3733024.1"/>
    <property type="molecule type" value="Genomic_DNA"/>
</dbReference>
<dbReference type="GeneID" id="95396351"/>
<organism evidence="2 3">
    <name type="scientific">Nonomuraea dietziae</name>
    <dbReference type="NCBI Taxonomy" id="65515"/>
    <lineage>
        <taxon>Bacteria</taxon>
        <taxon>Bacillati</taxon>
        <taxon>Actinomycetota</taxon>
        <taxon>Actinomycetes</taxon>
        <taxon>Streptosporangiales</taxon>
        <taxon>Streptosporangiaceae</taxon>
        <taxon>Nonomuraea</taxon>
    </lineage>
</organism>
<gene>
    <name evidence="2" type="ORF">FHR33_008971</name>
</gene>
<dbReference type="RefSeq" id="WP_281388543.1">
    <property type="nucleotide sequence ID" value="NZ_BAAAXX010000043.1"/>
</dbReference>
<dbReference type="AlphaFoldDB" id="A0A7W5VK26"/>
<evidence type="ECO:0000256" key="1">
    <source>
        <dbReference type="SAM" id="MobiDB-lite"/>
    </source>
</evidence>
<protein>
    <submittedName>
        <fullName evidence="2">Uncharacterized protein</fullName>
    </submittedName>
</protein>